<dbReference type="Proteomes" id="UP000494105">
    <property type="component" value="Unassembled WGS sequence"/>
</dbReference>
<organism evidence="2 3">
    <name type="scientific">Achromobacter piechaudii</name>
    <dbReference type="NCBI Taxonomy" id="72556"/>
    <lineage>
        <taxon>Bacteria</taxon>
        <taxon>Pseudomonadati</taxon>
        <taxon>Pseudomonadota</taxon>
        <taxon>Betaproteobacteria</taxon>
        <taxon>Burkholderiales</taxon>
        <taxon>Alcaligenaceae</taxon>
        <taxon>Achromobacter</taxon>
    </lineage>
</organism>
<evidence type="ECO:0000313" key="3">
    <source>
        <dbReference type="Proteomes" id="UP000494105"/>
    </source>
</evidence>
<dbReference type="AlphaFoldDB" id="A0A6S7EPF0"/>
<dbReference type="InterPro" id="IPR032466">
    <property type="entry name" value="Metal_Hydrolase"/>
</dbReference>
<evidence type="ECO:0000259" key="1">
    <source>
        <dbReference type="Pfam" id="PF04909"/>
    </source>
</evidence>
<sequence length="253" mass="28267">MQFFDTHLHLCRPDRAGLDELLTKLETLPQCLGGLLVLNTPEEVEIVHRHIDLIPSRVVLVPYLATAEELPAEMMRSGWFKIHPALHKLTSAALPGLSEQLTALAPRGVMVHCFPWGTQLQYSASLPIVIHLAQTLPDSTILATHGGGYESWRFRAHAGGLKNVHFDFSMTLDYYEGADAVKPLQRYLMHSPTRLHFGSDWPSGNIERQLGEQLRLAREVGVDERQLEALLLNNARAQWPEAFAELISLGGSQ</sequence>
<name>A0A6S7EPF0_9BURK</name>
<dbReference type="Pfam" id="PF04909">
    <property type="entry name" value="Amidohydro_2"/>
    <property type="match status" value="1"/>
</dbReference>
<dbReference type="RefSeq" id="WP_175129972.1">
    <property type="nucleotide sequence ID" value="NZ_CADILD010000004.1"/>
</dbReference>
<dbReference type="InterPro" id="IPR006680">
    <property type="entry name" value="Amidohydro-rel"/>
</dbReference>
<dbReference type="SUPFAM" id="SSF51556">
    <property type="entry name" value="Metallo-dependent hydrolases"/>
    <property type="match status" value="1"/>
</dbReference>
<reference evidence="2 3" key="1">
    <citation type="submission" date="2020-04" db="EMBL/GenBank/DDBJ databases">
        <authorList>
            <person name="De Canck E."/>
        </authorList>
    </citation>
    <scope>NUCLEOTIDE SEQUENCE [LARGE SCALE GENOMIC DNA]</scope>
    <source>
        <strain evidence="2 3">LMG 1861</strain>
    </source>
</reference>
<gene>
    <name evidence="2" type="ORF">LMG1861_05396</name>
</gene>
<proteinExistence type="predicted"/>
<dbReference type="EMBL" id="CADILD010000004">
    <property type="protein sequence ID" value="CAB3920870.1"/>
    <property type="molecule type" value="Genomic_DNA"/>
</dbReference>
<feature type="domain" description="Amidohydrolase-related" evidence="1">
    <location>
        <begin position="102"/>
        <end position="237"/>
    </location>
</feature>
<dbReference type="Gene3D" id="3.20.20.140">
    <property type="entry name" value="Metal-dependent hydrolases"/>
    <property type="match status" value="1"/>
</dbReference>
<evidence type="ECO:0000313" key="2">
    <source>
        <dbReference type="EMBL" id="CAB3920870.1"/>
    </source>
</evidence>
<protein>
    <recommendedName>
        <fullName evidence="1">Amidohydrolase-related domain-containing protein</fullName>
    </recommendedName>
</protein>
<dbReference type="GO" id="GO:0016787">
    <property type="term" value="F:hydrolase activity"/>
    <property type="evidence" value="ECO:0007669"/>
    <property type="project" value="InterPro"/>
</dbReference>
<accession>A0A6S7EPF0</accession>